<evidence type="ECO:0000313" key="7">
    <source>
        <dbReference type="Proteomes" id="UP001147782"/>
    </source>
</evidence>
<dbReference type="CDD" id="cd18793">
    <property type="entry name" value="SF2_C_SNF"/>
    <property type="match status" value="1"/>
</dbReference>
<dbReference type="PROSITE" id="PS51194">
    <property type="entry name" value="HELICASE_CTER"/>
    <property type="match status" value="1"/>
</dbReference>
<dbReference type="GO" id="GO:0005524">
    <property type="term" value="F:ATP binding"/>
    <property type="evidence" value="ECO:0007669"/>
    <property type="project" value="UniProtKB-KW"/>
</dbReference>
<dbReference type="InterPro" id="IPR001650">
    <property type="entry name" value="Helicase_C-like"/>
</dbReference>
<keyword evidence="1" id="KW-0547">Nucleotide-binding</keyword>
<feature type="domain" description="Helicase C-terminal" evidence="5">
    <location>
        <begin position="165"/>
        <end position="323"/>
    </location>
</feature>
<dbReference type="GO" id="GO:0005634">
    <property type="term" value="C:nucleus"/>
    <property type="evidence" value="ECO:0007669"/>
    <property type="project" value="TreeGrafter"/>
</dbReference>
<dbReference type="InterPro" id="IPR049730">
    <property type="entry name" value="SNF2/RAD54-like_C"/>
</dbReference>
<feature type="compositionally biased region" description="Acidic residues" evidence="4">
    <location>
        <begin position="416"/>
        <end position="445"/>
    </location>
</feature>
<dbReference type="EMBL" id="JAPZBS010000008">
    <property type="protein sequence ID" value="KAJ5363985.1"/>
    <property type="molecule type" value="Genomic_DNA"/>
</dbReference>
<sequence length="503" mass="57442">MGDVIHDDNGKTYEVGESTPALRVMTIELRHRSEAQTYHNQVYECMIGGPTEAQMLDDAFLDVDEDGVQDTKRNRSRHRLSLLAFSPLLDKFIRKLGQTEELRPYIKGHLSGEDRGFSVFWAATCEQRNTEKIPATRAAQAAYLAKDSPRLRYLVRIMDTMGAFDEPASGPALKDPPRFFILCKWPLSLWLVEMFICAMGIQYRRIHPGLLPQQRVDIMASFNTPKSKATVLLTTYSCGSLGLNDHLVFSNMVLMEPDQHINGQFHAIDRIHRIGQTNPQRVWILFMEHTINRYIDYKNIEKILPQIAGEQHQSFAVKLKELRQSRRSDLPECESDLSLDDASTASDREDDSDAQRQEDIRQLAYDFLCRPDKLGMEPGCAVRDSRYGNLFDLDTEDVEADDVETGDTETEKLEADDMQTEDAETGDVETEDVETEDIEADEVEDPLQHRIYVISRRTPINSVTRAKKSEREHGTQQKRKFDEDFGHEGPASKHQKVDTSQGL</sequence>
<evidence type="ECO:0000256" key="3">
    <source>
        <dbReference type="ARBA" id="ARBA00022840"/>
    </source>
</evidence>
<dbReference type="InterPro" id="IPR050628">
    <property type="entry name" value="SNF2_RAD54_helicase_TF"/>
</dbReference>
<name>A0A9W9V2E1_9EURO</name>
<evidence type="ECO:0000313" key="6">
    <source>
        <dbReference type="EMBL" id="KAJ5363985.1"/>
    </source>
</evidence>
<dbReference type="GO" id="GO:0006281">
    <property type="term" value="P:DNA repair"/>
    <property type="evidence" value="ECO:0007669"/>
    <property type="project" value="TreeGrafter"/>
</dbReference>
<feature type="region of interest" description="Disordered" evidence="4">
    <location>
        <begin position="330"/>
        <end position="357"/>
    </location>
</feature>
<feature type="region of interest" description="Disordered" evidence="4">
    <location>
        <begin position="396"/>
        <end position="447"/>
    </location>
</feature>
<dbReference type="GO" id="GO:0016787">
    <property type="term" value="F:hydrolase activity"/>
    <property type="evidence" value="ECO:0007669"/>
    <property type="project" value="UniProtKB-KW"/>
</dbReference>
<reference evidence="6" key="1">
    <citation type="submission" date="2022-11" db="EMBL/GenBank/DDBJ databases">
        <authorList>
            <person name="Petersen C."/>
        </authorList>
    </citation>
    <scope>NUCLEOTIDE SEQUENCE</scope>
    <source>
        <strain evidence="6">IBT 29864</strain>
    </source>
</reference>
<feature type="compositionally biased region" description="Acidic residues" evidence="4">
    <location>
        <begin position="396"/>
        <end position="408"/>
    </location>
</feature>
<evidence type="ECO:0000256" key="2">
    <source>
        <dbReference type="ARBA" id="ARBA00022801"/>
    </source>
</evidence>
<gene>
    <name evidence="6" type="ORF">N7496_009698</name>
</gene>
<reference evidence="6" key="2">
    <citation type="journal article" date="2023" name="IMA Fungus">
        <title>Comparative genomic study of the Penicillium genus elucidates a diverse pangenome and 15 lateral gene transfer events.</title>
        <authorList>
            <person name="Petersen C."/>
            <person name="Sorensen T."/>
            <person name="Nielsen M.R."/>
            <person name="Sondergaard T.E."/>
            <person name="Sorensen J.L."/>
            <person name="Fitzpatrick D.A."/>
            <person name="Frisvad J.C."/>
            <person name="Nielsen K.L."/>
        </authorList>
    </citation>
    <scope>NUCLEOTIDE SEQUENCE</scope>
    <source>
        <strain evidence="6">IBT 29864</strain>
    </source>
</reference>
<organism evidence="6 7">
    <name type="scientific">Penicillium cataractarum</name>
    <dbReference type="NCBI Taxonomy" id="2100454"/>
    <lineage>
        <taxon>Eukaryota</taxon>
        <taxon>Fungi</taxon>
        <taxon>Dikarya</taxon>
        <taxon>Ascomycota</taxon>
        <taxon>Pezizomycotina</taxon>
        <taxon>Eurotiomycetes</taxon>
        <taxon>Eurotiomycetidae</taxon>
        <taxon>Eurotiales</taxon>
        <taxon>Aspergillaceae</taxon>
        <taxon>Penicillium</taxon>
    </lineage>
</organism>
<evidence type="ECO:0000256" key="4">
    <source>
        <dbReference type="SAM" id="MobiDB-lite"/>
    </source>
</evidence>
<keyword evidence="7" id="KW-1185">Reference proteome</keyword>
<evidence type="ECO:0000259" key="5">
    <source>
        <dbReference type="PROSITE" id="PS51194"/>
    </source>
</evidence>
<evidence type="ECO:0000256" key="1">
    <source>
        <dbReference type="ARBA" id="ARBA00022741"/>
    </source>
</evidence>
<proteinExistence type="predicted"/>
<dbReference type="SUPFAM" id="SSF52540">
    <property type="entry name" value="P-loop containing nucleoside triphosphate hydrolases"/>
    <property type="match status" value="1"/>
</dbReference>
<dbReference type="Proteomes" id="UP001147782">
    <property type="component" value="Unassembled WGS sequence"/>
</dbReference>
<dbReference type="PANTHER" id="PTHR45626">
    <property type="entry name" value="TRANSCRIPTION TERMINATION FACTOR 2-RELATED"/>
    <property type="match status" value="1"/>
</dbReference>
<dbReference type="RefSeq" id="XP_056551611.1">
    <property type="nucleotide sequence ID" value="XM_056702611.1"/>
</dbReference>
<accession>A0A9W9V2E1</accession>
<dbReference type="Gene3D" id="3.40.50.300">
    <property type="entry name" value="P-loop containing nucleotide triphosphate hydrolases"/>
    <property type="match status" value="1"/>
</dbReference>
<dbReference type="InterPro" id="IPR027417">
    <property type="entry name" value="P-loop_NTPase"/>
</dbReference>
<comment type="caution">
    <text evidence="6">The sequence shown here is derived from an EMBL/GenBank/DDBJ whole genome shotgun (WGS) entry which is preliminary data.</text>
</comment>
<feature type="compositionally biased region" description="Basic and acidic residues" evidence="4">
    <location>
        <begin position="467"/>
        <end position="497"/>
    </location>
</feature>
<feature type="region of interest" description="Disordered" evidence="4">
    <location>
        <begin position="459"/>
        <end position="503"/>
    </location>
</feature>
<dbReference type="GeneID" id="81441790"/>
<dbReference type="OrthoDB" id="4362643at2759"/>
<dbReference type="AlphaFoldDB" id="A0A9W9V2E1"/>
<dbReference type="Pfam" id="PF00271">
    <property type="entry name" value="Helicase_C"/>
    <property type="match status" value="1"/>
</dbReference>
<keyword evidence="3" id="KW-0067">ATP-binding</keyword>
<keyword evidence="2" id="KW-0378">Hydrolase</keyword>
<protein>
    <recommendedName>
        <fullName evidence="5">Helicase C-terminal domain-containing protein</fullName>
    </recommendedName>
</protein>
<dbReference type="GO" id="GO:0008094">
    <property type="term" value="F:ATP-dependent activity, acting on DNA"/>
    <property type="evidence" value="ECO:0007669"/>
    <property type="project" value="TreeGrafter"/>
</dbReference>